<dbReference type="GO" id="GO:0000976">
    <property type="term" value="F:transcription cis-regulatory region binding"/>
    <property type="evidence" value="ECO:0007669"/>
    <property type="project" value="TreeGrafter"/>
</dbReference>
<evidence type="ECO:0000313" key="8">
    <source>
        <dbReference type="EMBL" id="MDY5146791.1"/>
    </source>
</evidence>
<keyword evidence="9" id="KW-1185">Reference proteome</keyword>
<dbReference type="InterPro" id="IPR054129">
    <property type="entry name" value="DesT_TetR_C"/>
</dbReference>
<dbReference type="GO" id="GO:0045892">
    <property type="term" value="P:negative regulation of DNA-templated transcription"/>
    <property type="evidence" value="ECO:0007669"/>
    <property type="project" value="UniProtKB-ARBA"/>
</dbReference>
<evidence type="ECO:0000313" key="7">
    <source>
        <dbReference type="EMBL" id="MDY5140872.1"/>
    </source>
</evidence>
<gene>
    <name evidence="7" type="ORF">R6G74_06055</name>
    <name evidence="8" type="ORF">R6P33_07160</name>
</gene>
<feature type="compositionally biased region" description="Polar residues" evidence="5">
    <location>
        <begin position="22"/>
        <end position="32"/>
    </location>
</feature>
<sequence length="262" mass="28374">MKQTSPEGTNGIDAARAADNTLAHTDQNIEQNTAATTADASTPTTTQPPAPAPAPEKKRVRMSRADRRKQLVGVARELFAAQGFDGVSIEEIAAAAQVSKPVVYEHFGSKEGIYNVVVDRELVTLTELLSARMNIGLPEREVLESIVVAVLDYIEHNDDGFRLLVQRSPATLGGDSFSTVIADVADYASDLLAPMLGRNGISPQYARIYGQTLAGALGQVGQWWVDVRQPDKETVAEHVVNFMWNGLRGLESQPRLLTRGGH</sequence>
<dbReference type="InterPro" id="IPR001647">
    <property type="entry name" value="HTH_TetR"/>
</dbReference>
<keyword evidence="3" id="KW-0804">Transcription</keyword>
<evidence type="ECO:0000313" key="9">
    <source>
        <dbReference type="Proteomes" id="UP001284901"/>
    </source>
</evidence>
<evidence type="ECO:0000256" key="5">
    <source>
        <dbReference type="SAM" id="MobiDB-lite"/>
    </source>
</evidence>
<dbReference type="SUPFAM" id="SSF46689">
    <property type="entry name" value="Homeodomain-like"/>
    <property type="match status" value="1"/>
</dbReference>
<accession>A0AAW9HN32</accession>
<comment type="caution">
    <text evidence="7">The sequence shown here is derived from an EMBL/GenBank/DDBJ whole genome shotgun (WGS) entry which is preliminary data.</text>
</comment>
<feature type="region of interest" description="Disordered" evidence="5">
    <location>
        <begin position="1"/>
        <end position="64"/>
    </location>
</feature>
<dbReference type="PRINTS" id="PR00455">
    <property type="entry name" value="HTHTETR"/>
</dbReference>
<evidence type="ECO:0000259" key="6">
    <source>
        <dbReference type="PROSITE" id="PS50977"/>
    </source>
</evidence>
<dbReference type="AlphaFoldDB" id="A0AAW9HN32"/>
<evidence type="ECO:0000256" key="4">
    <source>
        <dbReference type="PROSITE-ProRule" id="PRU00335"/>
    </source>
</evidence>
<dbReference type="PANTHER" id="PTHR30055">
    <property type="entry name" value="HTH-TYPE TRANSCRIPTIONAL REGULATOR RUTR"/>
    <property type="match status" value="1"/>
</dbReference>
<dbReference type="PROSITE" id="PS50977">
    <property type="entry name" value="HTH_TETR_2"/>
    <property type="match status" value="1"/>
</dbReference>
<evidence type="ECO:0000256" key="1">
    <source>
        <dbReference type="ARBA" id="ARBA00023015"/>
    </source>
</evidence>
<dbReference type="Pfam" id="PF21943">
    <property type="entry name" value="TetR_C_46"/>
    <property type="match status" value="1"/>
</dbReference>
<dbReference type="SUPFAM" id="SSF48498">
    <property type="entry name" value="Tetracyclin repressor-like, C-terminal domain"/>
    <property type="match status" value="1"/>
</dbReference>
<dbReference type="PROSITE" id="PS01081">
    <property type="entry name" value="HTH_TETR_1"/>
    <property type="match status" value="1"/>
</dbReference>
<organism evidence="7 10">
    <name type="scientific">Actinotignum timonense</name>
    <dbReference type="NCBI Taxonomy" id="1870995"/>
    <lineage>
        <taxon>Bacteria</taxon>
        <taxon>Bacillati</taxon>
        <taxon>Actinomycetota</taxon>
        <taxon>Actinomycetes</taxon>
        <taxon>Actinomycetales</taxon>
        <taxon>Actinomycetaceae</taxon>
        <taxon>Actinotignum</taxon>
    </lineage>
</organism>
<keyword evidence="2 4" id="KW-0238">DNA-binding</keyword>
<reference evidence="7 9" key="1">
    <citation type="submission" date="2023-10" db="EMBL/GenBank/DDBJ databases">
        <title>Whole Genome based description of the genera Actinobaculum and Actinotignum reveals a complex phylogenetic relationship within the species included in the genus Actinotignum.</title>
        <authorList>
            <person name="Jensen C.S."/>
            <person name="Dargis R."/>
            <person name="Kemp M."/>
            <person name="Christensen J.J."/>
        </authorList>
    </citation>
    <scope>NUCLEOTIDE SEQUENCE</scope>
    <source>
        <strain evidence="8 9">SLA_B089</strain>
        <strain evidence="7">SLA_B245</strain>
    </source>
</reference>
<feature type="domain" description="HTH tetR-type" evidence="6">
    <location>
        <begin position="65"/>
        <end position="125"/>
    </location>
</feature>
<evidence type="ECO:0000256" key="2">
    <source>
        <dbReference type="ARBA" id="ARBA00023125"/>
    </source>
</evidence>
<dbReference type="InterPro" id="IPR009057">
    <property type="entry name" value="Homeodomain-like_sf"/>
</dbReference>
<dbReference type="InterPro" id="IPR050109">
    <property type="entry name" value="HTH-type_TetR-like_transc_reg"/>
</dbReference>
<evidence type="ECO:0000313" key="10">
    <source>
        <dbReference type="Proteomes" id="UP001288320"/>
    </source>
</evidence>
<dbReference type="EMBL" id="JAWNFY010000019">
    <property type="protein sequence ID" value="MDY5146791.1"/>
    <property type="molecule type" value="Genomic_DNA"/>
</dbReference>
<dbReference type="InterPro" id="IPR023772">
    <property type="entry name" value="DNA-bd_HTH_TetR-type_CS"/>
</dbReference>
<dbReference type="Pfam" id="PF00440">
    <property type="entry name" value="TetR_N"/>
    <property type="match status" value="1"/>
</dbReference>
<dbReference type="GeneID" id="92814705"/>
<name>A0AAW9HN32_9ACTO</name>
<evidence type="ECO:0000256" key="3">
    <source>
        <dbReference type="ARBA" id="ARBA00023163"/>
    </source>
</evidence>
<dbReference type="GO" id="GO:0003700">
    <property type="term" value="F:DNA-binding transcription factor activity"/>
    <property type="evidence" value="ECO:0007669"/>
    <property type="project" value="TreeGrafter"/>
</dbReference>
<dbReference type="Proteomes" id="UP001288320">
    <property type="component" value="Unassembled WGS sequence"/>
</dbReference>
<keyword evidence="1" id="KW-0805">Transcription regulation</keyword>
<dbReference type="InterPro" id="IPR036271">
    <property type="entry name" value="Tet_transcr_reg_TetR-rel_C_sf"/>
</dbReference>
<feature type="compositionally biased region" description="Low complexity" evidence="5">
    <location>
        <begin position="33"/>
        <end position="45"/>
    </location>
</feature>
<dbReference type="EMBL" id="JAWNFV010000011">
    <property type="protein sequence ID" value="MDY5140872.1"/>
    <property type="molecule type" value="Genomic_DNA"/>
</dbReference>
<dbReference type="FunFam" id="1.10.10.60:FF:000141">
    <property type="entry name" value="TetR family transcriptional regulator"/>
    <property type="match status" value="1"/>
</dbReference>
<dbReference type="Proteomes" id="UP001284901">
    <property type="component" value="Unassembled WGS sequence"/>
</dbReference>
<proteinExistence type="predicted"/>
<dbReference type="PANTHER" id="PTHR30055:SF227">
    <property type="entry name" value="TRANSCRIPTIONAL REGULATORY PROTEIN (PROBABLY TETR-FAMILY)-RELATED"/>
    <property type="match status" value="1"/>
</dbReference>
<protein>
    <submittedName>
        <fullName evidence="7">TetR/AcrR family transcriptional regulator</fullName>
    </submittedName>
</protein>
<feature type="DNA-binding region" description="H-T-H motif" evidence="4">
    <location>
        <begin position="88"/>
        <end position="107"/>
    </location>
</feature>
<dbReference type="Gene3D" id="1.10.357.10">
    <property type="entry name" value="Tetracycline Repressor, domain 2"/>
    <property type="match status" value="1"/>
</dbReference>
<dbReference type="RefSeq" id="WP_087070440.1">
    <property type="nucleotide sequence ID" value="NZ_CAUPFC010000003.1"/>
</dbReference>